<evidence type="ECO:0000313" key="2">
    <source>
        <dbReference type="EMBL" id="KAA3484001.1"/>
    </source>
</evidence>
<dbReference type="OrthoDB" id="1747567at2759"/>
<dbReference type="Proteomes" id="UP000325315">
    <property type="component" value="Unassembled WGS sequence"/>
</dbReference>
<comment type="caution">
    <text evidence="2">The sequence shown here is derived from an EMBL/GenBank/DDBJ whole genome shotgun (WGS) entry which is preliminary data.</text>
</comment>
<reference evidence="3" key="1">
    <citation type="journal article" date="2019" name="Plant Biotechnol. J.">
        <title>Genome sequencing of the Australian wild diploid species Gossypium australe highlights disease resistance and delayed gland morphogenesis.</title>
        <authorList>
            <person name="Cai Y."/>
            <person name="Cai X."/>
            <person name="Wang Q."/>
            <person name="Wang P."/>
            <person name="Zhang Y."/>
            <person name="Cai C."/>
            <person name="Xu Y."/>
            <person name="Wang K."/>
            <person name="Zhou Z."/>
            <person name="Wang C."/>
            <person name="Geng S."/>
            <person name="Li B."/>
            <person name="Dong Q."/>
            <person name="Hou Y."/>
            <person name="Wang H."/>
            <person name="Ai P."/>
            <person name="Liu Z."/>
            <person name="Yi F."/>
            <person name="Sun M."/>
            <person name="An G."/>
            <person name="Cheng J."/>
            <person name="Zhang Y."/>
            <person name="Shi Q."/>
            <person name="Xie Y."/>
            <person name="Shi X."/>
            <person name="Chang Y."/>
            <person name="Huang F."/>
            <person name="Chen Y."/>
            <person name="Hong S."/>
            <person name="Mi L."/>
            <person name="Sun Q."/>
            <person name="Zhang L."/>
            <person name="Zhou B."/>
            <person name="Peng R."/>
            <person name="Zhang X."/>
            <person name="Liu F."/>
        </authorList>
    </citation>
    <scope>NUCLEOTIDE SEQUENCE [LARGE SCALE GENOMIC DNA]</scope>
    <source>
        <strain evidence="3">cv. PA1801</strain>
    </source>
</reference>
<dbReference type="EMBL" id="SMMG02000002">
    <property type="protein sequence ID" value="KAA3484001.1"/>
    <property type="molecule type" value="Genomic_DNA"/>
</dbReference>
<feature type="region of interest" description="Disordered" evidence="1">
    <location>
        <begin position="1"/>
        <end position="26"/>
    </location>
</feature>
<name>A0A5B6WQ40_9ROSI</name>
<keyword evidence="3" id="KW-1185">Reference proteome</keyword>
<sequence length="67" mass="7922">MASNLRVKKHANDQQHRDLRHSKRVSHRPKFFKFGRSVLNIKSAEQEDDDALKYDEAIQMLIPKYGK</sequence>
<accession>A0A5B6WQ40</accession>
<gene>
    <name evidence="2" type="ORF">EPI10_006118</name>
</gene>
<protein>
    <submittedName>
        <fullName evidence="2">Gag/pol protein</fullName>
    </submittedName>
</protein>
<organism evidence="2 3">
    <name type="scientific">Gossypium australe</name>
    <dbReference type="NCBI Taxonomy" id="47621"/>
    <lineage>
        <taxon>Eukaryota</taxon>
        <taxon>Viridiplantae</taxon>
        <taxon>Streptophyta</taxon>
        <taxon>Embryophyta</taxon>
        <taxon>Tracheophyta</taxon>
        <taxon>Spermatophyta</taxon>
        <taxon>Magnoliopsida</taxon>
        <taxon>eudicotyledons</taxon>
        <taxon>Gunneridae</taxon>
        <taxon>Pentapetalae</taxon>
        <taxon>rosids</taxon>
        <taxon>malvids</taxon>
        <taxon>Malvales</taxon>
        <taxon>Malvaceae</taxon>
        <taxon>Malvoideae</taxon>
        <taxon>Gossypium</taxon>
    </lineage>
</organism>
<evidence type="ECO:0000256" key="1">
    <source>
        <dbReference type="SAM" id="MobiDB-lite"/>
    </source>
</evidence>
<proteinExistence type="predicted"/>
<dbReference type="AlphaFoldDB" id="A0A5B6WQ40"/>
<evidence type="ECO:0000313" key="3">
    <source>
        <dbReference type="Proteomes" id="UP000325315"/>
    </source>
</evidence>